<dbReference type="InterPro" id="IPR020845">
    <property type="entry name" value="AMP-binding_CS"/>
</dbReference>
<dbReference type="PANTHER" id="PTHR43767">
    <property type="entry name" value="LONG-CHAIN-FATTY-ACID--COA LIGASE"/>
    <property type="match status" value="1"/>
</dbReference>
<accession>A0A1H0EA86</accession>
<dbReference type="OrthoDB" id="9803968at2"/>
<proteinExistence type="predicted"/>
<feature type="domain" description="AMP-dependent synthetase/ligase" evidence="1">
    <location>
        <begin position="8"/>
        <end position="374"/>
    </location>
</feature>
<organism evidence="3 4">
    <name type="scientific">Pseudomonas jinjuensis</name>
    <dbReference type="NCBI Taxonomy" id="198616"/>
    <lineage>
        <taxon>Bacteria</taxon>
        <taxon>Pseudomonadati</taxon>
        <taxon>Pseudomonadota</taxon>
        <taxon>Gammaproteobacteria</taxon>
        <taxon>Pseudomonadales</taxon>
        <taxon>Pseudomonadaceae</taxon>
        <taxon>Pseudomonas</taxon>
    </lineage>
</organism>
<keyword evidence="4" id="KW-1185">Reference proteome</keyword>
<dbReference type="Pfam" id="PF13193">
    <property type="entry name" value="AMP-binding_C"/>
    <property type="match status" value="1"/>
</dbReference>
<dbReference type="AlphaFoldDB" id="A0A1H0EA86"/>
<dbReference type="PROSITE" id="PS00455">
    <property type="entry name" value="AMP_BINDING"/>
    <property type="match status" value="1"/>
</dbReference>
<dbReference type="STRING" id="198616.SAMN05216193_10598"/>
<dbReference type="PANTHER" id="PTHR43767:SF1">
    <property type="entry name" value="NONRIBOSOMAL PEPTIDE SYNTHASE PES1 (EUROFUNG)-RELATED"/>
    <property type="match status" value="1"/>
</dbReference>
<dbReference type="InterPro" id="IPR025110">
    <property type="entry name" value="AMP-bd_C"/>
</dbReference>
<dbReference type="EMBL" id="FNIJ01000005">
    <property type="protein sequence ID" value="SDN79243.1"/>
    <property type="molecule type" value="Genomic_DNA"/>
</dbReference>
<dbReference type="Gene3D" id="3.40.50.12780">
    <property type="entry name" value="N-terminal domain of ligase-like"/>
    <property type="match status" value="1"/>
</dbReference>
<reference evidence="4" key="1">
    <citation type="submission" date="2016-10" db="EMBL/GenBank/DDBJ databases">
        <authorList>
            <person name="Varghese N."/>
            <person name="Submissions S."/>
        </authorList>
    </citation>
    <scope>NUCLEOTIDE SEQUENCE [LARGE SCALE GENOMIC DNA]</scope>
    <source>
        <strain evidence="4">JCM 21621</strain>
    </source>
</reference>
<dbReference type="Gene3D" id="3.30.300.30">
    <property type="match status" value="1"/>
</dbReference>
<dbReference type="NCBIfam" id="NF004837">
    <property type="entry name" value="PRK06187.1"/>
    <property type="match status" value="1"/>
</dbReference>
<sequence>MYFTQPLHRNLQQSPERTMTLCGERSHSVRQFVERVARLAGALRRLGVKSGDRVAMLALNSDRYLEYCFAVPWADGVLNLCNTRWSEKENAYALADSATSILIVDETFRDMAAGLRAAVDCIEHVIYAGDGEIPAGMLGYEALIAASEPVEDARRGGEELLGLFYTGGTTGFPKGVMLSHRNFWSSQIALASEKFFQPEETMLRVAPMFHLADMALGYVATLLNHTHVILPAFAPLEVAAAIQRHHVQTTILVPTMIQMLVSHPQLAGYDLSSLRLMVYGASPIQERLLHDVQARLPGLQLCQAYGQTEMGPLISTLGPDQHTPEAAARGMLRSCGRPGRALEVRIVDAEGREVPRGEVGEIAVRGPNAMQGYWNKPEQTAAVLREDGWLLTGDGAYMNEDGYLFIVDRVKDMIVTGGENVFSAEVENALASHPDVAMCAVIGIPSAEWGESVHAVVVPRPGCAPSVDELLAHCRARVANYKTPKSIEFRSELPLSGAGKVLKTELRAPFWKGASRSVA</sequence>
<name>A0A1H0EA86_9PSED</name>
<dbReference type="GO" id="GO:0016878">
    <property type="term" value="F:acid-thiol ligase activity"/>
    <property type="evidence" value="ECO:0007669"/>
    <property type="project" value="UniProtKB-ARBA"/>
</dbReference>
<evidence type="ECO:0000313" key="4">
    <source>
        <dbReference type="Proteomes" id="UP000242957"/>
    </source>
</evidence>
<evidence type="ECO:0000313" key="3">
    <source>
        <dbReference type="EMBL" id="SDN79243.1"/>
    </source>
</evidence>
<evidence type="ECO:0000259" key="1">
    <source>
        <dbReference type="Pfam" id="PF00501"/>
    </source>
</evidence>
<dbReference type="Pfam" id="PF00501">
    <property type="entry name" value="AMP-binding"/>
    <property type="match status" value="1"/>
</dbReference>
<dbReference type="InterPro" id="IPR050237">
    <property type="entry name" value="ATP-dep_AMP-bd_enzyme"/>
</dbReference>
<dbReference type="InterPro" id="IPR000873">
    <property type="entry name" value="AMP-dep_synth/lig_dom"/>
</dbReference>
<dbReference type="CDD" id="cd17631">
    <property type="entry name" value="FACL_FadD13-like"/>
    <property type="match status" value="1"/>
</dbReference>
<dbReference type="Proteomes" id="UP000242957">
    <property type="component" value="Unassembled WGS sequence"/>
</dbReference>
<evidence type="ECO:0000259" key="2">
    <source>
        <dbReference type="Pfam" id="PF13193"/>
    </source>
</evidence>
<dbReference type="RefSeq" id="WP_084310639.1">
    <property type="nucleotide sequence ID" value="NZ_FNIJ01000005.1"/>
</dbReference>
<feature type="domain" description="AMP-binding enzyme C-terminal" evidence="2">
    <location>
        <begin position="425"/>
        <end position="500"/>
    </location>
</feature>
<dbReference type="InterPro" id="IPR045851">
    <property type="entry name" value="AMP-bd_C_sf"/>
</dbReference>
<dbReference type="SUPFAM" id="SSF56801">
    <property type="entry name" value="Acetyl-CoA synthetase-like"/>
    <property type="match status" value="1"/>
</dbReference>
<dbReference type="InterPro" id="IPR042099">
    <property type="entry name" value="ANL_N_sf"/>
</dbReference>
<protein>
    <submittedName>
        <fullName evidence="3">Long-chain acyl-CoA synthetase</fullName>
    </submittedName>
</protein>
<gene>
    <name evidence="3" type="ORF">SAMN05216193_10598</name>
</gene>